<gene>
    <name evidence="1" type="ORF">AMATHDRAFT_48761</name>
</gene>
<dbReference type="EMBL" id="KZ302031">
    <property type="protein sequence ID" value="PFH49367.1"/>
    <property type="molecule type" value="Genomic_DNA"/>
</dbReference>
<protein>
    <submittedName>
        <fullName evidence="1">Uncharacterized protein</fullName>
    </submittedName>
</protein>
<dbReference type="AlphaFoldDB" id="A0A2A9NM91"/>
<proteinExistence type="predicted"/>
<evidence type="ECO:0000313" key="2">
    <source>
        <dbReference type="Proteomes" id="UP000242287"/>
    </source>
</evidence>
<sequence>MAPSRVGVAFLLPRGWFVFQGLISKLGFLTSSYLGLKNDWEEESYENPSKLRSTVDWWFVQVGMVGKRVQTAPSRSQVEGRGNSHIDEQATCACTFVNYGLYVSNKATLAVDKSGSKE</sequence>
<name>A0A2A9NM91_9AGAR</name>
<reference evidence="1 2" key="1">
    <citation type="submission" date="2014-02" db="EMBL/GenBank/DDBJ databases">
        <title>Transposable element dynamics among asymbiotic and ectomycorrhizal Amanita fungi.</title>
        <authorList>
            <consortium name="DOE Joint Genome Institute"/>
            <person name="Hess J."/>
            <person name="Skrede I."/>
            <person name="Wolfe B."/>
            <person name="LaButti K."/>
            <person name="Ohm R.A."/>
            <person name="Grigoriev I.V."/>
            <person name="Pringle A."/>
        </authorList>
    </citation>
    <scope>NUCLEOTIDE SEQUENCE [LARGE SCALE GENOMIC DNA]</scope>
    <source>
        <strain evidence="1 2">SKay4041</strain>
    </source>
</reference>
<keyword evidence="2" id="KW-1185">Reference proteome</keyword>
<accession>A0A2A9NM91</accession>
<organism evidence="1 2">
    <name type="scientific">Amanita thiersii Skay4041</name>
    <dbReference type="NCBI Taxonomy" id="703135"/>
    <lineage>
        <taxon>Eukaryota</taxon>
        <taxon>Fungi</taxon>
        <taxon>Dikarya</taxon>
        <taxon>Basidiomycota</taxon>
        <taxon>Agaricomycotina</taxon>
        <taxon>Agaricomycetes</taxon>
        <taxon>Agaricomycetidae</taxon>
        <taxon>Agaricales</taxon>
        <taxon>Pluteineae</taxon>
        <taxon>Amanitaceae</taxon>
        <taxon>Amanita</taxon>
    </lineage>
</organism>
<dbReference type="Proteomes" id="UP000242287">
    <property type="component" value="Unassembled WGS sequence"/>
</dbReference>
<evidence type="ECO:0000313" key="1">
    <source>
        <dbReference type="EMBL" id="PFH49367.1"/>
    </source>
</evidence>